<keyword evidence="1" id="KW-0539">Nucleus</keyword>
<proteinExistence type="predicted"/>
<evidence type="ECO:0000313" key="4">
    <source>
        <dbReference type="EMBL" id="KAL1583162.1"/>
    </source>
</evidence>
<evidence type="ECO:0000259" key="3">
    <source>
        <dbReference type="PROSITE" id="PS50048"/>
    </source>
</evidence>
<protein>
    <recommendedName>
        <fullName evidence="3">Zn(2)-C6 fungal-type domain-containing protein</fullName>
    </recommendedName>
</protein>
<dbReference type="PANTHER" id="PTHR38111:SF2">
    <property type="entry name" value="FINGER DOMAIN PROTEIN, PUTATIVE (AFU_ORTHOLOGUE AFUA_1G01560)-RELATED"/>
    <property type="match status" value="1"/>
</dbReference>
<accession>A0AB34KH80</accession>
<dbReference type="PROSITE" id="PS50048">
    <property type="entry name" value="ZN2_CY6_FUNGAL_2"/>
    <property type="match status" value="1"/>
</dbReference>
<dbReference type="InterPro" id="IPR036864">
    <property type="entry name" value="Zn2-C6_fun-type_DNA-bd_sf"/>
</dbReference>
<comment type="caution">
    <text evidence="4">The sequence shown here is derived from an EMBL/GenBank/DDBJ whole genome shotgun (WGS) entry which is preliminary data.</text>
</comment>
<dbReference type="InterPro" id="IPR001138">
    <property type="entry name" value="Zn2Cys6_DnaBD"/>
</dbReference>
<dbReference type="Pfam" id="PF00172">
    <property type="entry name" value="Zn_clus"/>
    <property type="match status" value="1"/>
</dbReference>
<dbReference type="AlphaFoldDB" id="A0AB34KH80"/>
<feature type="domain" description="Zn(2)-C6 fungal-type" evidence="3">
    <location>
        <begin position="7"/>
        <end position="35"/>
    </location>
</feature>
<dbReference type="SUPFAM" id="SSF57701">
    <property type="entry name" value="Zn2/Cys6 DNA-binding domain"/>
    <property type="match status" value="1"/>
</dbReference>
<dbReference type="Proteomes" id="UP000803884">
    <property type="component" value="Unassembled WGS sequence"/>
</dbReference>
<evidence type="ECO:0000256" key="2">
    <source>
        <dbReference type="SAM" id="MobiDB-lite"/>
    </source>
</evidence>
<dbReference type="SMART" id="SM00066">
    <property type="entry name" value="GAL4"/>
    <property type="match status" value="1"/>
</dbReference>
<dbReference type="PROSITE" id="PS00463">
    <property type="entry name" value="ZN2_CY6_FUNGAL_1"/>
    <property type="match status" value="1"/>
</dbReference>
<dbReference type="RefSeq" id="XP_069226269.1">
    <property type="nucleotide sequence ID" value="XM_069376583.1"/>
</dbReference>
<dbReference type="InterPro" id="IPR053178">
    <property type="entry name" value="Osmoadaptation_assoc"/>
</dbReference>
<sequence length="589" mass="65780">MPPRSTGCFQCRKRKIRCDEARPGCERCAKHGVPCPGYRREKGGLEFEDQTTMTVNKAQKSYGVKASLVSRGSSGRFTTDVTTFNATRQAFQTWSLMLPPKQFLGAAANQMQLYNTWLSIYMPVTCGSRGMHFDYLREAIALAETEPALRDGLNTLALVQVGHAHNEQRFLAASVPSYGKALASLAYAVSKATSVRDNTVLAAASLLVVCEFYEKIRTEGMGWFGHVEGVQQLLLSRGPDSLDTDLSLMLYCNARHGSLARSYLLRKADSYDSPEWRAAAFRAPMHDWSTQLFDMTIQVPRLLQRSDELDCNSPHILDQIKGLLSACESLEADLRSWLHVLHDSMALLSLPPYREANVDSFKTFASLVTDRTMTTAYRFESFMSGYIHVQYWVAMHYLRSTIKDLRELRQSLDASYHFELVLDSEIDEYAFNLCHSIPSFVDPSTGTQGHIGIFLPLAIVSMHFRSRQRWNWCLWALDVKDHVFTMGLSQPHVEEKALPVKLVRPRSGLTPFSDNANAEGTEFESSISPDVNSISPNENMTFTLDDFADVDLSVDWGGQLPGFASAVRGVPPKGAESNVVELSGDACDV</sequence>
<organism evidence="4 5">
    <name type="scientific">Cladosporium halotolerans</name>
    <dbReference type="NCBI Taxonomy" id="1052096"/>
    <lineage>
        <taxon>Eukaryota</taxon>
        <taxon>Fungi</taxon>
        <taxon>Dikarya</taxon>
        <taxon>Ascomycota</taxon>
        <taxon>Pezizomycotina</taxon>
        <taxon>Dothideomycetes</taxon>
        <taxon>Dothideomycetidae</taxon>
        <taxon>Cladosporiales</taxon>
        <taxon>Cladosporiaceae</taxon>
        <taxon>Cladosporium</taxon>
    </lineage>
</organism>
<evidence type="ECO:0000313" key="5">
    <source>
        <dbReference type="Proteomes" id="UP000803884"/>
    </source>
</evidence>
<dbReference type="Gene3D" id="4.10.240.10">
    <property type="entry name" value="Zn(2)-C6 fungal-type DNA-binding domain"/>
    <property type="match status" value="1"/>
</dbReference>
<keyword evidence="5" id="KW-1185">Reference proteome</keyword>
<dbReference type="GO" id="GO:0008270">
    <property type="term" value="F:zinc ion binding"/>
    <property type="evidence" value="ECO:0007669"/>
    <property type="project" value="InterPro"/>
</dbReference>
<reference evidence="4 5" key="1">
    <citation type="journal article" date="2020" name="Microbiol. Resour. Announc.">
        <title>Draft Genome Sequence of a Cladosporium Species Isolated from the Mesophotic Ascidian Didemnum maculosum.</title>
        <authorList>
            <person name="Gioti A."/>
            <person name="Siaperas R."/>
            <person name="Nikolaivits E."/>
            <person name="Le Goff G."/>
            <person name="Ouazzani J."/>
            <person name="Kotoulas G."/>
            <person name="Topakas E."/>
        </authorList>
    </citation>
    <scope>NUCLEOTIDE SEQUENCE [LARGE SCALE GENOMIC DNA]</scope>
    <source>
        <strain evidence="4 5">TM138-S3</strain>
    </source>
</reference>
<dbReference type="GO" id="GO:0000981">
    <property type="term" value="F:DNA-binding transcription factor activity, RNA polymerase II-specific"/>
    <property type="evidence" value="ECO:0007669"/>
    <property type="project" value="InterPro"/>
</dbReference>
<dbReference type="GeneID" id="96009421"/>
<dbReference type="PANTHER" id="PTHR38111">
    <property type="entry name" value="ZN(2)-C6 FUNGAL-TYPE DOMAIN-CONTAINING PROTEIN-RELATED"/>
    <property type="match status" value="1"/>
</dbReference>
<name>A0AB34KH80_9PEZI</name>
<dbReference type="EMBL" id="JAAQHG020000038">
    <property type="protein sequence ID" value="KAL1583162.1"/>
    <property type="molecule type" value="Genomic_DNA"/>
</dbReference>
<evidence type="ECO:0000256" key="1">
    <source>
        <dbReference type="ARBA" id="ARBA00023242"/>
    </source>
</evidence>
<gene>
    <name evidence="4" type="ORF">WHR41_07979</name>
</gene>
<dbReference type="CDD" id="cd00067">
    <property type="entry name" value="GAL4"/>
    <property type="match status" value="1"/>
</dbReference>
<feature type="region of interest" description="Disordered" evidence="2">
    <location>
        <begin position="511"/>
        <end position="530"/>
    </location>
</feature>